<evidence type="ECO:0000256" key="11">
    <source>
        <dbReference type="HAMAP-Rule" id="MF_01023"/>
    </source>
</evidence>
<comment type="pathway">
    <text evidence="2 11">Amino-acid biosynthesis; L-histidine biosynthesis; L-histidine from 5-phospho-alpha-D-ribose 1-diphosphate: step 7/9.</text>
</comment>
<dbReference type="GO" id="GO:0000105">
    <property type="term" value="P:L-histidine biosynthetic process"/>
    <property type="evidence" value="ECO:0007669"/>
    <property type="project" value="UniProtKB-UniRule"/>
</dbReference>
<evidence type="ECO:0000256" key="8">
    <source>
        <dbReference type="ARBA" id="ARBA00022898"/>
    </source>
</evidence>
<accession>A0A3A6UJA0</accession>
<dbReference type="Gene3D" id="3.90.1150.10">
    <property type="entry name" value="Aspartate Aminotransferase, domain 1"/>
    <property type="match status" value="1"/>
</dbReference>
<proteinExistence type="inferred from homology"/>
<comment type="caution">
    <text evidence="13">The sequence shown here is derived from an EMBL/GenBank/DDBJ whole genome shotgun (WGS) entry which is preliminary data.</text>
</comment>
<dbReference type="AlphaFoldDB" id="A0A3A6UJA0"/>
<dbReference type="EMBL" id="QYYH01000006">
    <property type="protein sequence ID" value="RJY19194.1"/>
    <property type="molecule type" value="Genomic_DNA"/>
</dbReference>
<evidence type="ECO:0000256" key="5">
    <source>
        <dbReference type="ARBA" id="ARBA00022576"/>
    </source>
</evidence>
<dbReference type="UniPathway" id="UPA00031">
    <property type="reaction ID" value="UER00012"/>
</dbReference>
<evidence type="ECO:0000256" key="1">
    <source>
        <dbReference type="ARBA" id="ARBA00001933"/>
    </source>
</evidence>
<dbReference type="HAMAP" id="MF_01023">
    <property type="entry name" value="HisC_aminotrans_2"/>
    <property type="match status" value="1"/>
</dbReference>
<dbReference type="OrthoDB" id="9813612at2"/>
<keyword evidence="8 11" id="KW-0663">Pyridoxal phosphate</keyword>
<comment type="catalytic activity">
    <reaction evidence="10 11">
        <text>L-histidinol phosphate + 2-oxoglutarate = 3-(imidazol-4-yl)-2-oxopropyl phosphate + L-glutamate</text>
        <dbReference type="Rhea" id="RHEA:23744"/>
        <dbReference type="ChEBI" id="CHEBI:16810"/>
        <dbReference type="ChEBI" id="CHEBI:29985"/>
        <dbReference type="ChEBI" id="CHEBI:57766"/>
        <dbReference type="ChEBI" id="CHEBI:57980"/>
        <dbReference type="EC" id="2.6.1.9"/>
    </reaction>
</comment>
<dbReference type="InterPro" id="IPR015422">
    <property type="entry name" value="PyrdxlP-dep_Trfase_small"/>
</dbReference>
<comment type="similarity">
    <text evidence="3 11">Belongs to the class-II pyridoxal-phosphate-dependent aminotransferase family. Histidinol-phosphate aminotransferase subfamily.</text>
</comment>
<dbReference type="EC" id="2.6.1.9" evidence="11"/>
<comment type="cofactor">
    <cofactor evidence="1 11">
        <name>pyridoxal 5'-phosphate</name>
        <dbReference type="ChEBI" id="CHEBI:597326"/>
    </cofactor>
</comment>
<protein>
    <recommendedName>
        <fullName evidence="11">Histidinol-phosphate aminotransferase</fullName>
        <ecNumber evidence="11">2.6.1.9</ecNumber>
    </recommendedName>
    <alternativeName>
        <fullName evidence="11">Imidazole acetol-phosphate transaminase</fullName>
    </alternativeName>
</protein>
<evidence type="ECO:0000256" key="6">
    <source>
        <dbReference type="ARBA" id="ARBA00022605"/>
    </source>
</evidence>
<keyword evidence="9 11" id="KW-0368">Histidine biosynthesis</keyword>
<comment type="subunit">
    <text evidence="4 11">Homodimer.</text>
</comment>
<evidence type="ECO:0000256" key="2">
    <source>
        <dbReference type="ARBA" id="ARBA00005011"/>
    </source>
</evidence>
<dbReference type="PROSITE" id="PS00599">
    <property type="entry name" value="AA_TRANSFER_CLASS_2"/>
    <property type="match status" value="1"/>
</dbReference>
<evidence type="ECO:0000259" key="12">
    <source>
        <dbReference type="Pfam" id="PF00155"/>
    </source>
</evidence>
<dbReference type="InterPro" id="IPR015421">
    <property type="entry name" value="PyrdxlP-dep_Trfase_major"/>
</dbReference>
<keyword evidence="7 11" id="KW-0808">Transferase</keyword>
<reference evidence="13 14" key="1">
    <citation type="submission" date="2018-09" db="EMBL/GenBank/DDBJ databases">
        <title>Phylogeny of the Shewanellaceae, and recommendation for two new genera, Pseudoshewanella and Parashewanella.</title>
        <authorList>
            <person name="Wang G."/>
        </authorList>
    </citation>
    <scope>NUCLEOTIDE SEQUENCE [LARGE SCALE GENOMIC DNA]</scope>
    <source>
        <strain evidence="13 14">KCTC 22492</strain>
    </source>
</reference>
<dbReference type="SUPFAM" id="SSF53383">
    <property type="entry name" value="PLP-dependent transferases"/>
    <property type="match status" value="1"/>
</dbReference>
<keyword evidence="5 11" id="KW-0032">Aminotransferase</keyword>
<keyword evidence="6 11" id="KW-0028">Amino-acid biosynthesis</keyword>
<dbReference type="PANTHER" id="PTHR42885">
    <property type="entry name" value="HISTIDINOL-PHOSPHATE AMINOTRANSFERASE-RELATED"/>
    <property type="match status" value="1"/>
</dbReference>
<dbReference type="InterPro" id="IPR001917">
    <property type="entry name" value="Aminotrans_II_pyridoxalP_BS"/>
</dbReference>
<dbReference type="Pfam" id="PF00155">
    <property type="entry name" value="Aminotran_1_2"/>
    <property type="match status" value="1"/>
</dbReference>
<dbReference type="InterPro" id="IPR004839">
    <property type="entry name" value="Aminotransferase_I/II_large"/>
</dbReference>
<dbReference type="Gene3D" id="3.40.640.10">
    <property type="entry name" value="Type I PLP-dependent aspartate aminotransferase-like (Major domain)"/>
    <property type="match status" value="1"/>
</dbReference>
<evidence type="ECO:0000256" key="3">
    <source>
        <dbReference type="ARBA" id="ARBA00007970"/>
    </source>
</evidence>
<dbReference type="Proteomes" id="UP000273022">
    <property type="component" value="Unassembled WGS sequence"/>
</dbReference>
<dbReference type="NCBIfam" id="TIGR01141">
    <property type="entry name" value="hisC"/>
    <property type="match status" value="1"/>
</dbReference>
<evidence type="ECO:0000256" key="10">
    <source>
        <dbReference type="ARBA" id="ARBA00047481"/>
    </source>
</evidence>
<dbReference type="GO" id="GO:0004400">
    <property type="term" value="F:histidinol-phosphate transaminase activity"/>
    <property type="evidence" value="ECO:0007669"/>
    <property type="project" value="UniProtKB-UniRule"/>
</dbReference>
<dbReference type="PANTHER" id="PTHR42885:SF2">
    <property type="entry name" value="HISTIDINOL-PHOSPHATE AMINOTRANSFERASE"/>
    <property type="match status" value="1"/>
</dbReference>
<name>A0A3A6UJA0_9GAMM</name>
<evidence type="ECO:0000256" key="7">
    <source>
        <dbReference type="ARBA" id="ARBA00022679"/>
    </source>
</evidence>
<gene>
    <name evidence="11" type="primary">hisC</name>
    <name evidence="13" type="ORF">D5R81_01605</name>
</gene>
<feature type="domain" description="Aminotransferase class I/classII large" evidence="12">
    <location>
        <begin position="55"/>
        <end position="350"/>
    </location>
</feature>
<evidence type="ECO:0000256" key="9">
    <source>
        <dbReference type="ARBA" id="ARBA00023102"/>
    </source>
</evidence>
<dbReference type="RefSeq" id="WP_121851912.1">
    <property type="nucleotide sequence ID" value="NZ_CP037952.1"/>
</dbReference>
<dbReference type="CDD" id="cd00609">
    <property type="entry name" value="AAT_like"/>
    <property type="match status" value="1"/>
</dbReference>
<evidence type="ECO:0000256" key="4">
    <source>
        <dbReference type="ARBA" id="ARBA00011738"/>
    </source>
</evidence>
<keyword evidence="14" id="KW-1185">Reference proteome</keyword>
<dbReference type="InterPro" id="IPR005861">
    <property type="entry name" value="HisP_aminotrans"/>
</dbReference>
<dbReference type="GO" id="GO:0030170">
    <property type="term" value="F:pyridoxal phosphate binding"/>
    <property type="evidence" value="ECO:0007669"/>
    <property type="project" value="InterPro"/>
</dbReference>
<dbReference type="InterPro" id="IPR015424">
    <property type="entry name" value="PyrdxlP-dep_Trfase"/>
</dbReference>
<sequence>MPESNSKKQLAEDLFRDDIKDISTYQSARRIGGEGNIWINANESPFSNFATNTIDLNGINRYPEPQPQQLIEAYAAYANVEADQLLCCRGADEAIELLIRSFCQPSIDSISYFGPSYGMYNISAQANAVQANEIAFNNDFTLPENISLAKTSKLIFVCNPNNPTGTVIEIDEIESLLNKLPNSLVVIDEAYIEFASAYSSIRLLDRYPNLVILRTLSKAFALAGARCGFLIASENIVQQVNRIIAPYPIPTPIEQIAIQSLSKSGIEIMQSQVAQLLALKTELTNVLIVSGAKVLNSYTNFIFAEFSDPDDIWTRLANKGINARRYQSKNLLNAIRFSIGNSQEIESVIKIFEGIKG</sequence>
<feature type="modified residue" description="N6-(pyridoxal phosphate)lysine" evidence="11">
    <location>
        <position position="218"/>
    </location>
</feature>
<organism evidence="13 14">
    <name type="scientific">Parashewanella spongiae</name>
    <dbReference type="NCBI Taxonomy" id="342950"/>
    <lineage>
        <taxon>Bacteria</taxon>
        <taxon>Pseudomonadati</taxon>
        <taxon>Pseudomonadota</taxon>
        <taxon>Gammaproteobacteria</taxon>
        <taxon>Alteromonadales</taxon>
        <taxon>Shewanellaceae</taxon>
        <taxon>Parashewanella</taxon>
    </lineage>
</organism>
<evidence type="ECO:0000313" key="13">
    <source>
        <dbReference type="EMBL" id="RJY19194.1"/>
    </source>
</evidence>
<evidence type="ECO:0000313" key="14">
    <source>
        <dbReference type="Proteomes" id="UP000273022"/>
    </source>
</evidence>